<accession>A0A0D8HIB6</accession>
<keyword evidence="2" id="KW-1185">Reference proteome</keyword>
<dbReference type="AlphaFoldDB" id="A0A0D8HIB6"/>
<evidence type="ECO:0000313" key="1">
    <source>
        <dbReference type="EMBL" id="KJF17507.1"/>
    </source>
</evidence>
<organism evidence="1 2">
    <name type="scientific">Acidithrix ferrooxidans</name>
    <dbReference type="NCBI Taxonomy" id="1280514"/>
    <lineage>
        <taxon>Bacteria</taxon>
        <taxon>Bacillati</taxon>
        <taxon>Actinomycetota</taxon>
        <taxon>Acidimicrobiia</taxon>
        <taxon>Acidimicrobiales</taxon>
        <taxon>Acidimicrobiaceae</taxon>
        <taxon>Acidithrix</taxon>
    </lineage>
</organism>
<sequence length="80" mass="8876">MSKGASLKSSFIQHQPNFSTKTASTSSKFPTVWAYPKSHHVINALKWIGFSDAPFNIDSHLKKLSPLPAVPLEWPKRGSI</sequence>
<dbReference type="Proteomes" id="UP000032360">
    <property type="component" value="Unassembled WGS sequence"/>
</dbReference>
<dbReference type="EMBL" id="JXYS01000037">
    <property type="protein sequence ID" value="KJF17507.1"/>
    <property type="molecule type" value="Genomic_DNA"/>
</dbReference>
<name>A0A0D8HIB6_9ACTN</name>
<reference evidence="1 2" key="1">
    <citation type="submission" date="2015-01" db="EMBL/GenBank/DDBJ databases">
        <title>Draft genome of the acidophilic iron oxidizer Acidithrix ferrooxidans strain Py-F3.</title>
        <authorList>
            <person name="Poehlein A."/>
            <person name="Eisen S."/>
            <person name="Schloemann M."/>
            <person name="Johnson B.D."/>
            <person name="Daniel R."/>
            <person name="Muehling M."/>
        </authorList>
    </citation>
    <scope>NUCLEOTIDE SEQUENCE [LARGE SCALE GENOMIC DNA]</scope>
    <source>
        <strain evidence="1 2">Py-F3</strain>
    </source>
</reference>
<comment type="caution">
    <text evidence="1">The sequence shown here is derived from an EMBL/GenBank/DDBJ whole genome shotgun (WGS) entry which is preliminary data.</text>
</comment>
<proteinExistence type="predicted"/>
<evidence type="ECO:0000313" key="2">
    <source>
        <dbReference type="Proteomes" id="UP000032360"/>
    </source>
</evidence>
<protein>
    <submittedName>
        <fullName evidence="1">Uncharacterized protein</fullName>
    </submittedName>
</protein>
<gene>
    <name evidence="1" type="ORF">AXFE_16260</name>
</gene>